<keyword evidence="5" id="KW-0732">Signal</keyword>
<keyword evidence="3" id="KW-0442">Lipid degradation</keyword>
<dbReference type="EC" id="3.1.1.47" evidence="1"/>
<feature type="signal peptide" evidence="5">
    <location>
        <begin position="1"/>
        <end position="16"/>
    </location>
</feature>
<evidence type="ECO:0000256" key="1">
    <source>
        <dbReference type="ARBA" id="ARBA00013201"/>
    </source>
</evidence>
<dbReference type="GO" id="GO:0003847">
    <property type="term" value="F:1-alkyl-2-acetylglycerophosphocholine esterase activity"/>
    <property type="evidence" value="ECO:0007669"/>
    <property type="project" value="UniProtKB-EC"/>
</dbReference>
<proteinExistence type="predicted"/>
<name>A0A1Z1CEB1_CLAUC</name>
<sequence>MMKAFTGLLLVPFATSITSRPHRSIILPTLNDTNNVGVKNIAMIDENRLDPFTNNTQQRELIISLFYPIDGAPSQLLVDQQVNYYSGKADPVTPYMPPATAATYDALLAEYGVAKGTFSRLFTRCQTNAPVPKDLSGYPLVIFSPGAGASRFTYTTIAQEIARKGYIVACLDHSYDALVVEFPDGRLIHGVGKDSPYTLELMVQVRAQDVSFVLDELLSSSLLSPYNINVNNTIAFGHSLGGATTAEVMLNDSRIKGGVNFDGTLFGSMEKPDTMLSKPFIQFGRARNGPNEDQNREWKRLSGWKLELQLEEAAHETFSDIPLLAEVTGLRKRLGRKGDEILGKVDGLRALEIMVAYVTAFAEYVLTGKNSSLLSDDGGGRFPEVKVLRRG</sequence>
<feature type="chain" id="PRO_5012938551" description="1-alkyl-2-acetylglycerophosphocholine esterase" evidence="5">
    <location>
        <begin position="17"/>
        <end position="391"/>
    </location>
</feature>
<reference evidence="7" key="2">
    <citation type="submission" date="2017-12" db="EMBL/GenBank/DDBJ databases">
        <title>Genome Sequencing Reveals a Rich Biosynthetic Potential.</title>
        <authorList>
            <person name="Bertrand R.L."/>
            <person name="Abdel-Hameed M.E."/>
            <person name="Sorensen J.L."/>
        </authorList>
    </citation>
    <scope>NUCLEOTIDE SEQUENCE</scope>
</reference>
<dbReference type="Gene3D" id="3.40.50.1820">
    <property type="entry name" value="alpha/beta hydrolase"/>
    <property type="match status" value="1"/>
</dbReference>
<dbReference type="Pfam" id="PF03403">
    <property type="entry name" value="PAF-AH_p_II"/>
    <property type="match status" value="2"/>
</dbReference>
<organism evidence="6">
    <name type="scientific">Cladonia uncialis subsp. uncialis</name>
    <dbReference type="NCBI Taxonomy" id="180999"/>
    <lineage>
        <taxon>Eukaryota</taxon>
        <taxon>Fungi</taxon>
        <taxon>Dikarya</taxon>
        <taxon>Ascomycota</taxon>
        <taxon>Pezizomycotina</taxon>
        <taxon>Lecanoromycetes</taxon>
        <taxon>OSLEUM clade</taxon>
        <taxon>Lecanoromycetidae</taxon>
        <taxon>Lecanorales</taxon>
        <taxon>Lecanorineae</taxon>
        <taxon>Cladoniaceae</taxon>
        <taxon>Cladonia</taxon>
    </lineage>
</organism>
<dbReference type="EMBL" id="KX264282">
    <property type="protein sequence ID" value="ANM86622.1"/>
    <property type="molecule type" value="Genomic_DNA"/>
</dbReference>
<evidence type="ECO:0000313" key="6">
    <source>
        <dbReference type="EMBL" id="ANM86622.1"/>
    </source>
</evidence>
<dbReference type="SUPFAM" id="SSF53474">
    <property type="entry name" value="alpha/beta-Hydrolases"/>
    <property type="match status" value="1"/>
</dbReference>
<evidence type="ECO:0000256" key="3">
    <source>
        <dbReference type="ARBA" id="ARBA00022963"/>
    </source>
</evidence>
<evidence type="ECO:0000313" key="7">
    <source>
        <dbReference type="EMBL" id="AUW30828.1"/>
    </source>
</evidence>
<keyword evidence="4" id="KW-0443">Lipid metabolism</keyword>
<dbReference type="PANTHER" id="PTHR10272:SF14">
    <property type="entry name" value="PAF ACETYLHYDROLASE FAMILY PROTEIN"/>
    <property type="match status" value="1"/>
</dbReference>
<dbReference type="PANTHER" id="PTHR10272">
    <property type="entry name" value="PLATELET-ACTIVATING FACTOR ACETYLHYDROLASE"/>
    <property type="match status" value="1"/>
</dbReference>
<reference evidence="6" key="1">
    <citation type="submission" date="2016-05" db="EMBL/GenBank/DDBJ databases">
        <title>Lichen genome sequencing reveals its rich biosynthetic potential.</title>
        <authorList>
            <person name="Bertrand R.L."/>
            <person name="Abdel-Hameed M."/>
            <person name="Sorensen J.L."/>
        </authorList>
    </citation>
    <scope>NUCLEOTIDE SEQUENCE</scope>
</reference>
<keyword evidence="2 6" id="KW-0378">Hydrolase</keyword>
<accession>A0A1Z1CEB1</accession>
<dbReference type="GO" id="GO:0016042">
    <property type="term" value="P:lipid catabolic process"/>
    <property type="evidence" value="ECO:0007669"/>
    <property type="project" value="UniProtKB-KW"/>
</dbReference>
<evidence type="ECO:0000256" key="5">
    <source>
        <dbReference type="SAM" id="SignalP"/>
    </source>
</evidence>
<dbReference type="InterPro" id="IPR029058">
    <property type="entry name" value="AB_hydrolase_fold"/>
</dbReference>
<evidence type="ECO:0000256" key="4">
    <source>
        <dbReference type="ARBA" id="ARBA00023098"/>
    </source>
</evidence>
<evidence type="ECO:0000256" key="2">
    <source>
        <dbReference type="ARBA" id="ARBA00022801"/>
    </source>
</evidence>
<dbReference type="AlphaFoldDB" id="A0A1Z1CEB1"/>
<protein>
    <recommendedName>
        <fullName evidence="1">1-alkyl-2-acetylglycerophosphocholine esterase</fullName>
        <ecNumber evidence="1">3.1.1.47</ecNumber>
    </recommendedName>
</protein>
<dbReference type="EMBL" id="MG777476">
    <property type="protein sequence ID" value="AUW30828.1"/>
    <property type="molecule type" value="Genomic_DNA"/>
</dbReference>